<dbReference type="GO" id="GO:0006355">
    <property type="term" value="P:regulation of DNA-templated transcription"/>
    <property type="evidence" value="ECO:0007669"/>
    <property type="project" value="InterPro"/>
</dbReference>
<sequence length="416" mass="46718">MRTGDSCSSTVITFRTPSVQTPRLRQERQIFPSDWSAVTNRGRGTEVLLEEPLPLETAQESPSFKLEPMETERSPGRRLQELLGPGPKRDPQTVKERALSAPWLSLFPPEGNMEDKELTGPQLPESLEDVAMYISQEEWGRQHPSKRALSRDTVQESYENVDSLESQVPSQEALSTQVEHGGKPWHPSVQTCKEGLSSRTPAPGEEKFENQEECAQSVSPESIHRQALLPGQARGEVAVQELGKEAVLLGEAAEAPGFQLKPAESQPVGMSLEEEVWNIQQGLQEPLSRNTHKEPEPVCERALFVLPKPKVISCLEQGEEPWVQRPLESKDSSQELPTGMFLVEHLGVIRKELNYLSQISDFINLQSQEYKTVLRKSYLDSTYDDSVMENRAGLSLLYAQMVADIKRVWILVAKEQ</sequence>
<dbReference type="InterPro" id="IPR036051">
    <property type="entry name" value="KRAB_dom_sf"/>
</dbReference>
<feature type="region of interest" description="Disordered" evidence="1">
    <location>
        <begin position="159"/>
        <end position="210"/>
    </location>
</feature>
<feature type="compositionally biased region" description="Basic and acidic residues" evidence="1">
    <location>
        <begin position="87"/>
        <end position="98"/>
    </location>
</feature>
<dbReference type="InterPro" id="IPR001909">
    <property type="entry name" value="KRAB"/>
</dbReference>
<organism evidence="3 4">
    <name type="scientific">Ovis aries</name>
    <name type="common">Sheep</name>
    <dbReference type="NCBI Taxonomy" id="9940"/>
    <lineage>
        <taxon>Eukaryota</taxon>
        <taxon>Metazoa</taxon>
        <taxon>Chordata</taxon>
        <taxon>Craniata</taxon>
        <taxon>Vertebrata</taxon>
        <taxon>Euteleostomi</taxon>
        <taxon>Mammalia</taxon>
        <taxon>Eutheria</taxon>
        <taxon>Laurasiatheria</taxon>
        <taxon>Artiodactyla</taxon>
        <taxon>Ruminantia</taxon>
        <taxon>Pecora</taxon>
        <taxon>Bovidae</taxon>
        <taxon>Caprinae</taxon>
        <taxon>Ovis</taxon>
    </lineage>
</organism>
<dbReference type="Gene3D" id="6.10.140.140">
    <property type="match status" value="1"/>
</dbReference>
<dbReference type="Pfam" id="PF21271">
    <property type="entry name" value="SNX17-31_F2_FERM"/>
    <property type="match status" value="1"/>
</dbReference>
<dbReference type="SMART" id="SM00349">
    <property type="entry name" value="KRAB"/>
    <property type="match status" value="1"/>
</dbReference>
<comment type="caution">
    <text evidence="3">The sequence shown here is derived from an EMBL/GenBank/DDBJ whole genome shotgun (WGS) entry which is preliminary data.</text>
</comment>
<dbReference type="SUPFAM" id="SSF109640">
    <property type="entry name" value="KRAB domain (Kruppel-associated box)"/>
    <property type="match status" value="1"/>
</dbReference>
<dbReference type="AlphaFoldDB" id="A0A835ZP67"/>
<dbReference type="Pfam" id="PF01352">
    <property type="entry name" value="KRAB"/>
    <property type="match status" value="1"/>
</dbReference>
<feature type="compositionally biased region" description="Polar residues" evidence="1">
    <location>
        <begin position="159"/>
        <end position="178"/>
    </location>
</feature>
<feature type="domain" description="KRAB" evidence="2">
    <location>
        <begin position="263"/>
        <end position="334"/>
    </location>
</feature>
<evidence type="ECO:0000259" key="2">
    <source>
        <dbReference type="PROSITE" id="PS50805"/>
    </source>
</evidence>
<dbReference type="InterPro" id="IPR048767">
    <property type="entry name" value="SNX17-31_FERM_F2"/>
</dbReference>
<dbReference type="EMBL" id="JAEMGP010000024">
    <property type="protein sequence ID" value="KAG5194989.1"/>
    <property type="molecule type" value="Genomic_DNA"/>
</dbReference>
<evidence type="ECO:0000313" key="4">
    <source>
        <dbReference type="Proteomes" id="UP000664991"/>
    </source>
</evidence>
<feature type="domain" description="KRAB" evidence="2">
    <location>
        <begin position="125"/>
        <end position="197"/>
    </location>
</feature>
<accession>A0A835ZP67</accession>
<dbReference type="PROSITE" id="PS50805">
    <property type="entry name" value="KRAB"/>
    <property type="match status" value="2"/>
</dbReference>
<dbReference type="CDD" id="cd07765">
    <property type="entry name" value="KRAB_A-box"/>
    <property type="match status" value="1"/>
</dbReference>
<proteinExistence type="predicted"/>
<protein>
    <recommendedName>
        <fullName evidence="2">KRAB domain-containing protein</fullName>
    </recommendedName>
</protein>
<feature type="compositionally biased region" description="Basic and acidic residues" evidence="1">
    <location>
        <begin position="67"/>
        <end position="80"/>
    </location>
</feature>
<gene>
    <name evidence="3" type="ORF">JEQ12_012278</name>
</gene>
<evidence type="ECO:0000256" key="1">
    <source>
        <dbReference type="SAM" id="MobiDB-lite"/>
    </source>
</evidence>
<dbReference type="Proteomes" id="UP000664991">
    <property type="component" value="Unassembled WGS sequence"/>
</dbReference>
<evidence type="ECO:0000313" key="3">
    <source>
        <dbReference type="EMBL" id="KAG5194989.1"/>
    </source>
</evidence>
<dbReference type="Gene3D" id="1.20.80.60">
    <property type="match status" value="1"/>
</dbReference>
<feature type="region of interest" description="Disordered" evidence="1">
    <location>
        <begin position="54"/>
        <end position="124"/>
    </location>
</feature>
<reference evidence="3 4" key="1">
    <citation type="submission" date="2020-12" db="EMBL/GenBank/DDBJ databases">
        <title>De novo assembly of Tibetan sheep genome.</title>
        <authorList>
            <person name="Li X."/>
        </authorList>
    </citation>
    <scope>NUCLEOTIDE SEQUENCE [LARGE SCALE GENOMIC DNA]</scope>
    <source>
        <tissue evidence="3">Heart</tissue>
    </source>
</reference>
<name>A0A835ZP67_SHEEP</name>